<evidence type="ECO:0000256" key="3">
    <source>
        <dbReference type="ARBA" id="ARBA00044493"/>
    </source>
</evidence>
<dbReference type="OMA" id="KMERNRM"/>
<dbReference type="Gene3D" id="1.25.40.10">
    <property type="entry name" value="Tetratricopeptide repeat domain"/>
    <property type="match status" value="3"/>
</dbReference>
<dbReference type="AlphaFoldDB" id="S7S433"/>
<dbReference type="Proteomes" id="UP000030669">
    <property type="component" value="Unassembled WGS sequence"/>
</dbReference>
<reference evidence="6 7" key="1">
    <citation type="journal article" date="2012" name="Science">
        <title>The Paleozoic origin of enzymatic lignin decomposition reconstructed from 31 fungal genomes.</title>
        <authorList>
            <person name="Floudas D."/>
            <person name="Binder M."/>
            <person name="Riley R."/>
            <person name="Barry K."/>
            <person name="Blanchette R.A."/>
            <person name="Henrissat B."/>
            <person name="Martinez A.T."/>
            <person name="Otillar R."/>
            <person name="Spatafora J.W."/>
            <person name="Yadav J.S."/>
            <person name="Aerts A."/>
            <person name="Benoit I."/>
            <person name="Boyd A."/>
            <person name="Carlson A."/>
            <person name="Copeland A."/>
            <person name="Coutinho P.M."/>
            <person name="de Vries R.P."/>
            <person name="Ferreira P."/>
            <person name="Findley K."/>
            <person name="Foster B."/>
            <person name="Gaskell J."/>
            <person name="Glotzer D."/>
            <person name="Gorecki P."/>
            <person name="Heitman J."/>
            <person name="Hesse C."/>
            <person name="Hori C."/>
            <person name="Igarashi K."/>
            <person name="Jurgens J.A."/>
            <person name="Kallen N."/>
            <person name="Kersten P."/>
            <person name="Kohler A."/>
            <person name="Kuees U."/>
            <person name="Kumar T.K.A."/>
            <person name="Kuo A."/>
            <person name="LaButti K."/>
            <person name="Larrondo L.F."/>
            <person name="Lindquist E."/>
            <person name="Ling A."/>
            <person name="Lombard V."/>
            <person name="Lucas S."/>
            <person name="Lundell T."/>
            <person name="Martin R."/>
            <person name="McLaughlin D.J."/>
            <person name="Morgenstern I."/>
            <person name="Morin E."/>
            <person name="Murat C."/>
            <person name="Nagy L.G."/>
            <person name="Nolan M."/>
            <person name="Ohm R.A."/>
            <person name="Patyshakuliyeva A."/>
            <person name="Rokas A."/>
            <person name="Ruiz-Duenas F.J."/>
            <person name="Sabat G."/>
            <person name="Salamov A."/>
            <person name="Samejima M."/>
            <person name="Schmutz J."/>
            <person name="Slot J.C."/>
            <person name="St John F."/>
            <person name="Stenlid J."/>
            <person name="Sun H."/>
            <person name="Sun S."/>
            <person name="Syed K."/>
            <person name="Tsang A."/>
            <person name="Wiebenga A."/>
            <person name="Young D."/>
            <person name="Pisabarro A."/>
            <person name="Eastwood D.C."/>
            <person name="Martin F."/>
            <person name="Cullen D."/>
            <person name="Grigoriev I.V."/>
            <person name="Hibbett D.S."/>
        </authorList>
    </citation>
    <scope>NUCLEOTIDE SEQUENCE [LARGE SCALE GENOMIC DNA]</scope>
    <source>
        <strain evidence="6 7">ATCC 11539</strain>
    </source>
</reference>
<dbReference type="STRING" id="670483.S7S433"/>
<dbReference type="InterPro" id="IPR011990">
    <property type="entry name" value="TPR-like_helical_dom_sf"/>
</dbReference>
<sequence length="439" mass="50422">MNDQATNSLERLYSSIHAGFSGPYPWLAATPESVSSERPVLMPTVGWTSFILAFLKCRKPELAEKLWNDMVELGIKPGVEMWTALLDGYGAIRALDETLVTWESMKAAKIKPDPMAYRAFISTLFHMRKPDQAMGRFREFEKSGQAKDAETSQILAVYNTALHGLLLNFKEEEARSLYERMKETGPTPDIVSYNTFLRFHARKGDMKSFADWLKALTDAGLVGDVFTWSTVLFALFKAGRKDGPQMVTNIMRVQNIEPNVATYTSIIDHAVRERDEATLKAAFDLLRWMEQQEPEVRPNQVTYTSILSGMYRDEWLDPAVREECRVYIMESMQRRKMQPNRVTYHILLKACLRNPGPEGLRQALSYYNEMGERKIHKDYDTWYIILQGLVRRGDWDVAQEMVNEIRRTGFTPSGGLLNLIHKVYARPTKVQKGGRRRPA</sequence>
<comment type="similarity">
    <text evidence="1">Belongs to the CCM1 family.</text>
</comment>
<feature type="repeat" description="PPR" evidence="5">
    <location>
        <begin position="43"/>
        <end position="77"/>
    </location>
</feature>
<evidence type="ECO:0000313" key="7">
    <source>
        <dbReference type="Proteomes" id="UP000030669"/>
    </source>
</evidence>
<dbReference type="InterPro" id="IPR002885">
    <property type="entry name" value="PPR_rpt"/>
</dbReference>
<proteinExistence type="inferred from homology"/>
<dbReference type="KEGG" id="gtr:GLOTRDRAFT_97722"/>
<accession>S7S433</accession>
<keyword evidence="2" id="KW-0677">Repeat</keyword>
<dbReference type="Pfam" id="PF13812">
    <property type="entry name" value="PPR_3"/>
    <property type="match status" value="3"/>
</dbReference>
<dbReference type="OrthoDB" id="185373at2759"/>
<dbReference type="eggNOG" id="KOG4197">
    <property type="taxonomic scope" value="Eukaryota"/>
</dbReference>
<evidence type="ECO:0000256" key="2">
    <source>
        <dbReference type="ARBA" id="ARBA00022737"/>
    </source>
</evidence>
<dbReference type="RefSeq" id="XP_007860985.1">
    <property type="nucleotide sequence ID" value="XM_007862794.1"/>
</dbReference>
<dbReference type="GO" id="GO:0031930">
    <property type="term" value="P:mitochondria-nucleus signaling pathway"/>
    <property type="evidence" value="ECO:0007669"/>
    <property type="project" value="TreeGrafter"/>
</dbReference>
<dbReference type="PANTHER" id="PTHR47936:SF1">
    <property type="entry name" value="PENTATRICOPEPTIDE REPEAT-CONTAINING PROTEIN GUN1, CHLOROPLASTIC"/>
    <property type="match status" value="1"/>
</dbReference>
<name>S7S433_GLOTA</name>
<evidence type="ECO:0000256" key="4">
    <source>
        <dbReference type="ARBA" id="ARBA00044511"/>
    </source>
</evidence>
<keyword evidence="7" id="KW-1185">Reference proteome</keyword>
<dbReference type="EMBL" id="KB469296">
    <property type="protein sequence ID" value="EPQ60614.1"/>
    <property type="molecule type" value="Genomic_DNA"/>
</dbReference>
<evidence type="ECO:0000313" key="6">
    <source>
        <dbReference type="EMBL" id="EPQ60614.1"/>
    </source>
</evidence>
<comment type="function">
    <text evidence="3">Regulates mitochondrial small subunit maturation by controlling 15S rRNA 5'-end processing. Localizes to the 5' precursor of the 15S rRNA in a position that is subsequently occupied by mS47 in the mature yeast mtSSU. Uses structure and sequence-specific RNA recognition, binding to a single-stranded region of the precursor and specifically recognizing bases -6 to -1. The exchange of Ccm1 for mS47 is coupled to the irreversible removal of precursor rRNA that is accompanied by conformational changes of the mitoribosomal proteins uS5m and mS26. These conformational changes signal completion of 5'-end rRNA processing through protection of the mature 5'-end of the 15S rRNA and stabilization of mS47. The removal of the 5' precursor together with the dissociation of Ccm1 may be catalyzed by the 5'-3' exoribonuclease Pet127. Involved in the specific removal of group I introns in mitochondrial encoded transcripts.</text>
</comment>
<dbReference type="HOGENOM" id="CLU_022893_0_0_1"/>
<evidence type="ECO:0000256" key="5">
    <source>
        <dbReference type="PROSITE-ProRule" id="PRU00708"/>
    </source>
</evidence>
<feature type="repeat" description="PPR" evidence="5">
    <location>
        <begin position="78"/>
        <end position="112"/>
    </location>
</feature>
<dbReference type="Pfam" id="PF01535">
    <property type="entry name" value="PPR"/>
    <property type="match status" value="1"/>
</dbReference>
<organism evidence="6 7">
    <name type="scientific">Gloeophyllum trabeum (strain ATCC 11539 / FP-39264 / Madison 617)</name>
    <name type="common">Brown rot fungus</name>
    <dbReference type="NCBI Taxonomy" id="670483"/>
    <lineage>
        <taxon>Eukaryota</taxon>
        <taxon>Fungi</taxon>
        <taxon>Dikarya</taxon>
        <taxon>Basidiomycota</taxon>
        <taxon>Agaricomycotina</taxon>
        <taxon>Agaricomycetes</taxon>
        <taxon>Gloeophyllales</taxon>
        <taxon>Gloeophyllaceae</taxon>
        <taxon>Gloeophyllum</taxon>
    </lineage>
</organism>
<dbReference type="PROSITE" id="PS51375">
    <property type="entry name" value="PPR"/>
    <property type="match status" value="4"/>
</dbReference>
<feature type="repeat" description="PPR" evidence="5">
    <location>
        <begin position="154"/>
        <end position="188"/>
    </location>
</feature>
<dbReference type="GeneID" id="19310020"/>
<dbReference type="NCBIfam" id="TIGR00756">
    <property type="entry name" value="PPR"/>
    <property type="match status" value="3"/>
</dbReference>
<evidence type="ECO:0008006" key="8">
    <source>
        <dbReference type="Google" id="ProtNLM"/>
    </source>
</evidence>
<protein>
    <recommendedName>
        <fullName evidence="8">Pentacotripeptide-repeat region of PRORP domain-containing protein</fullName>
    </recommendedName>
</protein>
<evidence type="ECO:0000256" key="1">
    <source>
        <dbReference type="ARBA" id="ARBA00006192"/>
    </source>
</evidence>
<gene>
    <name evidence="6" type="ORF">GLOTRDRAFT_97722</name>
</gene>
<feature type="repeat" description="PPR" evidence="5">
    <location>
        <begin position="378"/>
        <end position="412"/>
    </location>
</feature>
<dbReference type="PANTHER" id="PTHR47936">
    <property type="entry name" value="PPR_LONG DOMAIN-CONTAINING PROTEIN"/>
    <property type="match status" value="1"/>
</dbReference>
<comment type="subunit">
    <text evidence="4">Binds to mitochondrial small subunit 15S rRNA.</text>
</comment>